<dbReference type="Gene3D" id="1.10.8.10">
    <property type="entry name" value="DNA helicase RuvA subunit, C-terminal domain"/>
    <property type="match status" value="1"/>
</dbReference>
<feature type="domain" description="UBA" evidence="4">
    <location>
        <begin position="407"/>
        <end position="446"/>
    </location>
</feature>
<feature type="compositionally biased region" description="Basic and acidic residues" evidence="3">
    <location>
        <begin position="637"/>
        <end position="652"/>
    </location>
</feature>
<accession>A0A9Q9DPY8</accession>
<dbReference type="OrthoDB" id="5404794at2759"/>
<dbReference type="AlphaFoldDB" id="A0A9Q9DPY8"/>
<dbReference type="VEuPathDB" id="FungiDB:yc1106_01849"/>
<protein>
    <recommendedName>
        <fullName evidence="4">UBA domain-containing protein</fullName>
    </recommendedName>
</protein>
<dbReference type="GO" id="GO:0006355">
    <property type="term" value="P:regulation of DNA-templated transcription"/>
    <property type="evidence" value="ECO:0007669"/>
    <property type="project" value="InterPro"/>
</dbReference>
<dbReference type="InterPro" id="IPR015940">
    <property type="entry name" value="UBA"/>
</dbReference>
<reference evidence="5" key="1">
    <citation type="submission" date="2021-12" db="EMBL/GenBank/DDBJ databases">
        <title>Curvularia clavata genome.</title>
        <authorList>
            <person name="Cao Y."/>
        </authorList>
    </citation>
    <scope>NUCLEOTIDE SEQUENCE</scope>
    <source>
        <strain evidence="5">Yc1106</strain>
    </source>
</reference>
<feature type="compositionally biased region" description="Basic and acidic residues" evidence="3">
    <location>
        <begin position="280"/>
        <end position="300"/>
    </location>
</feature>
<dbReference type="PROSITE" id="PS50030">
    <property type="entry name" value="UBA"/>
    <property type="match status" value="1"/>
</dbReference>
<dbReference type="PROSITE" id="PS00354">
    <property type="entry name" value="HMGI_Y"/>
    <property type="match status" value="1"/>
</dbReference>
<feature type="region of interest" description="Disordered" evidence="3">
    <location>
        <begin position="1"/>
        <end position="124"/>
    </location>
</feature>
<feature type="compositionally biased region" description="Basic residues" evidence="3">
    <location>
        <begin position="592"/>
        <end position="602"/>
    </location>
</feature>
<feature type="compositionally biased region" description="Basic and acidic residues" evidence="3">
    <location>
        <begin position="487"/>
        <end position="496"/>
    </location>
</feature>
<feature type="compositionally biased region" description="Polar residues" evidence="3">
    <location>
        <begin position="22"/>
        <end position="41"/>
    </location>
</feature>
<evidence type="ECO:0000259" key="4">
    <source>
        <dbReference type="PROSITE" id="PS50030"/>
    </source>
</evidence>
<evidence type="ECO:0000256" key="2">
    <source>
        <dbReference type="ARBA" id="ARBA00023242"/>
    </source>
</evidence>
<keyword evidence="6" id="KW-1185">Reference proteome</keyword>
<dbReference type="CDD" id="cd14308">
    <property type="entry name" value="UBA_Mud1_like"/>
    <property type="match status" value="1"/>
</dbReference>
<dbReference type="InterPro" id="IPR009060">
    <property type="entry name" value="UBA-like_sf"/>
</dbReference>
<evidence type="ECO:0000313" key="5">
    <source>
        <dbReference type="EMBL" id="USP74575.1"/>
    </source>
</evidence>
<dbReference type="Proteomes" id="UP001056012">
    <property type="component" value="Chromosome 1"/>
</dbReference>
<organism evidence="5 6">
    <name type="scientific">Curvularia clavata</name>
    <dbReference type="NCBI Taxonomy" id="95742"/>
    <lineage>
        <taxon>Eukaryota</taxon>
        <taxon>Fungi</taxon>
        <taxon>Dikarya</taxon>
        <taxon>Ascomycota</taxon>
        <taxon>Pezizomycotina</taxon>
        <taxon>Dothideomycetes</taxon>
        <taxon>Pleosporomycetidae</taxon>
        <taxon>Pleosporales</taxon>
        <taxon>Pleosporineae</taxon>
        <taxon>Pleosporaceae</taxon>
        <taxon>Curvularia</taxon>
    </lineage>
</organism>
<feature type="region of interest" description="Disordered" evidence="3">
    <location>
        <begin position="485"/>
        <end position="705"/>
    </location>
</feature>
<evidence type="ECO:0000256" key="1">
    <source>
        <dbReference type="ARBA" id="ARBA00004123"/>
    </source>
</evidence>
<feature type="compositionally biased region" description="Basic and acidic residues" evidence="3">
    <location>
        <begin position="612"/>
        <end position="622"/>
    </location>
</feature>
<feature type="compositionally biased region" description="Polar residues" evidence="3">
    <location>
        <begin position="508"/>
        <end position="535"/>
    </location>
</feature>
<feature type="region of interest" description="Disordered" evidence="3">
    <location>
        <begin position="216"/>
        <end position="406"/>
    </location>
</feature>
<evidence type="ECO:0000256" key="3">
    <source>
        <dbReference type="SAM" id="MobiDB-lite"/>
    </source>
</evidence>
<name>A0A9Q9DPY8_CURCL</name>
<dbReference type="SUPFAM" id="SSF46934">
    <property type="entry name" value="UBA-like"/>
    <property type="match status" value="1"/>
</dbReference>
<feature type="region of interest" description="Disordered" evidence="3">
    <location>
        <begin position="449"/>
        <end position="473"/>
    </location>
</feature>
<sequence>MARIVQDSDDELDEDLEAELPISQQPRASSQRPGCHNPQSTGGIGRTDMFLQPSSAVTLTVAPDPLSRPSDEGYSVHLQPRPSQNELQSSVSLPESEHPNKRRKTEPHLSPGQPLLGISAKGDDSAAYGNSAGFNHNSPSMHNSLAHFPPVEIAAGYDLVSLPEVPWNLEGTMRNDYAQHDPSMFGEPSSTVPNATMTQQRVLEVVKAPIMLGQESGTGGPCYQPPPDPSPPWSDLMKFTPAGTNEQAESSAREPPPGTSSGTPLLTMQKDLGLPASSLHLERSPLKNNWDHTERDHVDSEPVASKNDPQTMSKASLAARSECHSNEQMGAKASSFRQHSQPPPSSDDELTAIGLPEEQYKPRPSRSRSLKVDTEEPIDYSIRPEKAMKVSKRRRTTAEMRAANSITTPEKVRQICDMGFTPSTTAGALKRNNGDVIQTVDWLVTNNIGHDELAPQSPPRPMPKQRKGNELPAVDAQAVQDIMRGLNEYHRDDDKIAQSARSVVPDTDSITVQPITTTSELDLPSESAQNVSPTKVQVVIPKKSPKPAAKKVDDATSASSKKTKRQKTASDQPGAESSQTTAKAPEVVTEKKRGRGRPKKTAKTNETLEPIKTSEQDAKAEQPSELPKTIESNLATEKVDLDSEVVLEKAEPVEPIEPVEPVSSEHTNEPDLPSKPLPATASDTPEKLAKSTTASPMTKGKVPYRVGLSKRARIAPLLRTLKK</sequence>
<comment type="subcellular location">
    <subcellularLocation>
        <location evidence="1">Nucleus</location>
    </subcellularLocation>
</comment>
<proteinExistence type="predicted"/>
<dbReference type="EMBL" id="CP089274">
    <property type="protein sequence ID" value="USP74575.1"/>
    <property type="molecule type" value="Genomic_DNA"/>
</dbReference>
<dbReference type="InterPro" id="IPR000637">
    <property type="entry name" value="HMGI/Y_DNA-bd_CS"/>
</dbReference>
<evidence type="ECO:0000313" key="6">
    <source>
        <dbReference type="Proteomes" id="UP001056012"/>
    </source>
</evidence>
<feature type="compositionally biased region" description="Acidic residues" evidence="3">
    <location>
        <begin position="7"/>
        <end position="18"/>
    </location>
</feature>
<gene>
    <name evidence="5" type="ORF">yc1106_01849</name>
</gene>
<dbReference type="GO" id="GO:0005634">
    <property type="term" value="C:nucleus"/>
    <property type="evidence" value="ECO:0007669"/>
    <property type="project" value="UniProtKB-SubCell"/>
</dbReference>
<feature type="compositionally biased region" description="Polar residues" evidence="3">
    <location>
        <begin position="569"/>
        <end position="582"/>
    </location>
</feature>
<feature type="compositionally biased region" description="Polar residues" evidence="3">
    <location>
        <begin position="81"/>
        <end position="93"/>
    </location>
</feature>
<feature type="compositionally biased region" description="Pro residues" evidence="3">
    <location>
        <begin position="223"/>
        <end position="232"/>
    </location>
</feature>
<keyword evidence="2" id="KW-0539">Nucleus</keyword>